<comment type="caution">
    <text evidence="2">The sequence shown here is derived from an EMBL/GenBank/DDBJ whole genome shotgun (WGS) entry which is preliminary data.</text>
</comment>
<dbReference type="EMBL" id="AKCR02000014">
    <property type="protein sequence ID" value="PKK28648.1"/>
    <property type="molecule type" value="Genomic_DNA"/>
</dbReference>
<organism evidence="2 3">
    <name type="scientific">Columba livia</name>
    <name type="common">Rock dove</name>
    <dbReference type="NCBI Taxonomy" id="8932"/>
    <lineage>
        <taxon>Eukaryota</taxon>
        <taxon>Metazoa</taxon>
        <taxon>Chordata</taxon>
        <taxon>Craniata</taxon>
        <taxon>Vertebrata</taxon>
        <taxon>Euteleostomi</taxon>
        <taxon>Archelosauria</taxon>
        <taxon>Archosauria</taxon>
        <taxon>Dinosauria</taxon>
        <taxon>Saurischia</taxon>
        <taxon>Theropoda</taxon>
        <taxon>Coelurosauria</taxon>
        <taxon>Aves</taxon>
        <taxon>Neognathae</taxon>
        <taxon>Neoaves</taxon>
        <taxon>Columbimorphae</taxon>
        <taxon>Columbiformes</taxon>
        <taxon>Columbidae</taxon>
        <taxon>Columba</taxon>
    </lineage>
</organism>
<feature type="compositionally biased region" description="Basic residues" evidence="1">
    <location>
        <begin position="1"/>
        <end position="10"/>
    </location>
</feature>
<name>A0A2I0MG64_COLLI</name>
<feature type="region of interest" description="Disordered" evidence="1">
    <location>
        <begin position="1"/>
        <end position="31"/>
    </location>
</feature>
<dbReference type="Proteomes" id="UP000053872">
    <property type="component" value="Unassembled WGS sequence"/>
</dbReference>
<evidence type="ECO:0000313" key="2">
    <source>
        <dbReference type="EMBL" id="PKK28648.1"/>
    </source>
</evidence>
<proteinExistence type="predicted"/>
<feature type="region of interest" description="Disordered" evidence="1">
    <location>
        <begin position="47"/>
        <end position="83"/>
    </location>
</feature>
<reference evidence="2 3" key="1">
    <citation type="journal article" date="2013" name="Science">
        <title>Genomic diversity and evolution of the head crest in the rock pigeon.</title>
        <authorList>
            <person name="Shapiro M.D."/>
            <person name="Kronenberg Z."/>
            <person name="Li C."/>
            <person name="Domyan E.T."/>
            <person name="Pan H."/>
            <person name="Campbell M."/>
            <person name="Tan H."/>
            <person name="Huff C.D."/>
            <person name="Hu H."/>
            <person name="Vickrey A.I."/>
            <person name="Nielsen S.C."/>
            <person name="Stringham S.A."/>
            <person name="Hu H."/>
            <person name="Willerslev E."/>
            <person name="Gilbert M.T."/>
            <person name="Yandell M."/>
            <person name="Zhang G."/>
            <person name="Wang J."/>
        </authorList>
    </citation>
    <scope>NUCLEOTIDE SEQUENCE [LARGE SCALE GENOMIC DNA]</scope>
    <source>
        <tissue evidence="2">Blood</tissue>
    </source>
</reference>
<sequence>MGGRGPKSKGKQNTLSPLLSLLSPRPKTVNTVSPASSVLLVPCGPAISPGVGCSLGGGKKGKEESPRLEHASPNESSSREKVKDEAAQAFKYPWVLPFPVLGHSQAYRDPAPVAGPGGCGLWVMVKLKAWFSKGFEGLLPRIP</sequence>
<feature type="compositionally biased region" description="Basic and acidic residues" evidence="1">
    <location>
        <begin position="60"/>
        <end position="83"/>
    </location>
</feature>
<keyword evidence="3" id="KW-1185">Reference proteome</keyword>
<feature type="compositionally biased region" description="Low complexity" evidence="1">
    <location>
        <begin position="15"/>
        <end position="26"/>
    </location>
</feature>
<evidence type="ECO:0000256" key="1">
    <source>
        <dbReference type="SAM" id="MobiDB-lite"/>
    </source>
</evidence>
<protein>
    <submittedName>
        <fullName evidence="2">Insulin-like growth factor binding protein 2, 36kDa</fullName>
    </submittedName>
</protein>
<dbReference type="AlphaFoldDB" id="A0A2I0MG64"/>
<dbReference type="InParanoid" id="A0A2I0MG64"/>
<accession>A0A2I0MG64</accession>
<gene>
    <name evidence="2" type="primary">IGFBP2</name>
    <name evidence="2" type="ORF">A306_00006609</name>
</gene>
<evidence type="ECO:0000313" key="3">
    <source>
        <dbReference type="Proteomes" id="UP000053872"/>
    </source>
</evidence>